<accession>A0A948WYY4</accession>
<keyword evidence="2" id="KW-0238">DNA-binding</keyword>
<dbReference type="CDD" id="cd06267">
    <property type="entry name" value="PBP1_LacI_sugar_binding-like"/>
    <property type="match status" value="1"/>
</dbReference>
<dbReference type="Pfam" id="PF13377">
    <property type="entry name" value="Peripla_BP_3"/>
    <property type="match status" value="1"/>
</dbReference>
<evidence type="ECO:0000256" key="1">
    <source>
        <dbReference type="ARBA" id="ARBA00023015"/>
    </source>
</evidence>
<evidence type="ECO:0000256" key="2">
    <source>
        <dbReference type="ARBA" id="ARBA00023125"/>
    </source>
</evidence>
<dbReference type="Gene3D" id="3.40.50.2300">
    <property type="match status" value="2"/>
</dbReference>
<dbReference type="EMBL" id="JAHLFE010000021">
    <property type="protein sequence ID" value="MBU3843509.1"/>
    <property type="molecule type" value="Genomic_DNA"/>
</dbReference>
<proteinExistence type="predicted"/>
<dbReference type="PANTHER" id="PTHR30146">
    <property type="entry name" value="LACI-RELATED TRANSCRIPTIONAL REPRESSOR"/>
    <property type="match status" value="1"/>
</dbReference>
<dbReference type="SUPFAM" id="SSF47413">
    <property type="entry name" value="lambda repressor-like DNA-binding domains"/>
    <property type="match status" value="1"/>
</dbReference>
<dbReference type="SMART" id="SM00354">
    <property type="entry name" value="HTH_LACI"/>
    <property type="match status" value="1"/>
</dbReference>
<feature type="domain" description="HTH lacI-type" evidence="4">
    <location>
        <begin position="9"/>
        <end position="63"/>
    </location>
</feature>
<gene>
    <name evidence="5" type="ORF">H9847_01350</name>
</gene>
<dbReference type="InterPro" id="IPR010982">
    <property type="entry name" value="Lambda_DNA-bd_dom_sf"/>
</dbReference>
<sequence length="366" mass="41809">MTHNEDSAVNSTEIAKLAGVSRSTVSKVLHNYPDIPEETKQRVMRVIQEHGYRPNGLVQALQDLSPKVMAIYFYDRWDKISNNSDISYYNLAMFNAIAREGKRRGYTIIYEPLFGNETEETIVTNINAAFDQHRISTAVFFGLDVNCHFVPKLANAGRHIIVMDKEEPTDNGVRCLFSNDYQSIQRACEHLYDNGFTRIMHIAGDELKLSGRERVRGYKDAIKKLQRAGKVDYEPLIIGGAYSLEAGYQAGLTFIKEKLYERYDGICCGCDMTVIGFLKCLHERGPELIDQLGLIGFDNEYVDKYVSPSVSTMTANYRNFAHIIFDLEQNYDEFKGGMKMTIDHELIVRDSSLPLKERMEHKHQAL</sequence>
<evidence type="ECO:0000313" key="6">
    <source>
        <dbReference type="Proteomes" id="UP000733611"/>
    </source>
</evidence>
<dbReference type="AlphaFoldDB" id="A0A948WYY4"/>
<reference evidence="5" key="2">
    <citation type="submission" date="2021-04" db="EMBL/GenBank/DDBJ databases">
        <authorList>
            <person name="Gilroy R."/>
        </authorList>
    </citation>
    <scope>NUCLEOTIDE SEQUENCE</scope>
    <source>
        <strain evidence="5">378</strain>
    </source>
</reference>
<protein>
    <submittedName>
        <fullName evidence="5">LacI family transcriptional regulator</fullName>
    </submittedName>
</protein>
<evidence type="ECO:0000313" key="5">
    <source>
        <dbReference type="EMBL" id="MBU3843509.1"/>
    </source>
</evidence>
<keyword evidence="3" id="KW-0804">Transcription</keyword>
<dbReference type="Pfam" id="PF00356">
    <property type="entry name" value="LacI"/>
    <property type="match status" value="1"/>
</dbReference>
<name>A0A948WYY4_9GAMM</name>
<dbReference type="CDD" id="cd01392">
    <property type="entry name" value="HTH_LacI"/>
    <property type="match status" value="1"/>
</dbReference>
<evidence type="ECO:0000256" key="3">
    <source>
        <dbReference type="ARBA" id="ARBA00023163"/>
    </source>
</evidence>
<dbReference type="Gene3D" id="1.10.260.40">
    <property type="entry name" value="lambda repressor-like DNA-binding domains"/>
    <property type="match status" value="1"/>
</dbReference>
<dbReference type="Proteomes" id="UP000733611">
    <property type="component" value="Unassembled WGS sequence"/>
</dbReference>
<dbReference type="PROSITE" id="PS50932">
    <property type="entry name" value="HTH_LACI_2"/>
    <property type="match status" value="1"/>
</dbReference>
<evidence type="ECO:0000259" key="4">
    <source>
        <dbReference type="PROSITE" id="PS50932"/>
    </source>
</evidence>
<dbReference type="PANTHER" id="PTHR30146:SF109">
    <property type="entry name" value="HTH-TYPE TRANSCRIPTIONAL REGULATOR GALS"/>
    <property type="match status" value="1"/>
</dbReference>
<comment type="caution">
    <text evidence="5">The sequence shown here is derived from an EMBL/GenBank/DDBJ whole genome shotgun (WGS) entry which is preliminary data.</text>
</comment>
<dbReference type="SUPFAM" id="SSF53822">
    <property type="entry name" value="Periplasmic binding protein-like I"/>
    <property type="match status" value="1"/>
</dbReference>
<dbReference type="InterPro" id="IPR000843">
    <property type="entry name" value="HTH_LacI"/>
</dbReference>
<organism evidence="5 6">
    <name type="scientific">Candidatus Anaerobiospirillum pullicola</name>
    <dbReference type="NCBI Taxonomy" id="2838451"/>
    <lineage>
        <taxon>Bacteria</taxon>
        <taxon>Pseudomonadati</taxon>
        <taxon>Pseudomonadota</taxon>
        <taxon>Gammaproteobacteria</taxon>
        <taxon>Aeromonadales</taxon>
        <taxon>Succinivibrionaceae</taxon>
        <taxon>Anaerobiospirillum</taxon>
    </lineage>
</organism>
<dbReference type="GO" id="GO:0000976">
    <property type="term" value="F:transcription cis-regulatory region binding"/>
    <property type="evidence" value="ECO:0007669"/>
    <property type="project" value="TreeGrafter"/>
</dbReference>
<keyword evidence="1" id="KW-0805">Transcription regulation</keyword>
<dbReference type="GO" id="GO:0003700">
    <property type="term" value="F:DNA-binding transcription factor activity"/>
    <property type="evidence" value="ECO:0007669"/>
    <property type="project" value="TreeGrafter"/>
</dbReference>
<reference evidence="5" key="1">
    <citation type="journal article" date="2021" name="PeerJ">
        <title>Extensive microbial diversity within the chicken gut microbiome revealed by metagenomics and culture.</title>
        <authorList>
            <person name="Gilroy R."/>
            <person name="Ravi A."/>
            <person name="Getino M."/>
            <person name="Pursley I."/>
            <person name="Horton D.L."/>
            <person name="Alikhan N.F."/>
            <person name="Baker D."/>
            <person name="Gharbi K."/>
            <person name="Hall N."/>
            <person name="Watson M."/>
            <person name="Adriaenssens E.M."/>
            <person name="Foster-Nyarko E."/>
            <person name="Jarju S."/>
            <person name="Secka A."/>
            <person name="Antonio M."/>
            <person name="Oren A."/>
            <person name="Chaudhuri R.R."/>
            <person name="La Ragione R."/>
            <person name="Hildebrand F."/>
            <person name="Pallen M.J."/>
        </authorList>
    </citation>
    <scope>NUCLEOTIDE SEQUENCE</scope>
    <source>
        <strain evidence="5">378</strain>
    </source>
</reference>
<dbReference type="InterPro" id="IPR028082">
    <property type="entry name" value="Peripla_BP_I"/>
</dbReference>
<dbReference type="InterPro" id="IPR046335">
    <property type="entry name" value="LacI/GalR-like_sensor"/>
</dbReference>